<keyword evidence="1" id="KW-0863">Zinc-finger</keyword>
<dbReference type="InterPro" id="IPR000477">
    <property type="entry name" value="RT_dom"/>
</dbReference>
<dbReference type="Gene3D" id="3.60.10.10">
    <property type="entry name" value="Endonuclease/exonuclease/phosphatase"/>
    <property type="match status" value="1"/>
</dbReference>
<dbReference type="SUPFAM" id="SSF56672">
    <property type="entry name" value="DNA/RNA polymerases"/>
    <property type="match status" value="1"/>
</dbReference>
<dbReference type="PANTHER" id="PTHR33116">
    <property type="entry name" value="REVERSE TRANSCRIPTASE ZINC-BINDING DOMAIN-CONTAINING PROTEIN-RELATED-RELATED"/>
    <property type="match status" value="1"/>
</dbReference>
<dbReference type="InterPro" id="IPR036691">
    <property type="entry name" value="Endo/exonu/phosph_ase_sf"/>
</dbReference>
<dbReference type="PROSITE" id="PS50158">
    <property type="entry name" value="ZF_CCHC"/>
    <property type="match status" value="1"/>
</dbReference>
<keyword evidence="1" id="KW-0479">Metal-binding</keyword>
<feature type="region of interest" description="Disordered" evidence="2">
    <location>
        <begin position="254"/>
        <end position="275"/>
    </location>
</feature>
<feature type="compositionally biased region" description="Basic and acidic residues" evidence="2">
    <location>
        <begin position="260"/>
        <end position="269"/>
    </location>
</feature>
<dbReference type="InterPro" id="IPR026960">
    <property type="entry name" value="RVT-Znf"/>
</dbReference>
<evidence type="ECO:0000259" key="3">
    <source>
        <dbReference type="PROSITE" id="PS50158"/>
    </source>
</evidence>
<dbReference type="PANTHER" id="PTHR33116:SF86">
    <property type="entry name" value="REVERSE TRANSCRIPTASE DOMAIN-CONTAINING PROTEIN"/>
    <property type="match status" value="1"/>
</dbReference>
<dbReference type="GO" id="GO:0008270">
    <property type="term" value="F:zinc ion binding"/>
    <property type="evidence" value="ECO:0007669"/>
    <property type="project" value="UniProtKB-KW"/>
</dbReference>
<dbReference type="InterPro" id="IPR025836">
    <property type="entry name" value="Zn_knuckle_CX2CX4HX4C"/>
</dbReference>
<dbReference type="Pfam" id="PF00078">
    <property type="entry name" value="RVT_1"/>
    <property type="match status" value="1"/>
</dbReference>
<dbReference type="InterPro" id="IPR001878">
    <property type="entry name" value="Znf_CCHC"/>
</dbReference>
<dbReference type="InterPro" id="IPR043502">
    <property type="entry name" value="DNA/RNA_pol_sf"/>
</dbReference>
<organism evidence="5">
    <name type="scientific">Fagus sylvatica</name>
    <name type="common">Beechnut</name>
    <dbReference type="NCBI Taxonomy" id="28930"/>
    <lineage>
        <taxon>Eukaryota</taxon>
        <taxon>Viridiplantae</taxon>
        <taxon>Streptophyta</taxon>
        <taxon>Embryophyta</taxon>
        <taxon>Tracheophyta</taxon>
        <taxon>Spermatophyta</taxon>
        <taxon>Magnoliopsida</taxon>
        <taxon>eudicotyledons</taxon>
        <taxon>Gunneridae</taxon>
        <taxon>Pentapetalae</taxon>
        <taxon>rosids</taxon>
        <taxon>fabids</taxon>
        <taxon>Fagales</taxon>
        <taxon>Fagaceae</taxon>
        <taxon>Fagus</taxon>
    </lineage>
</organism>
<dbReference type="InterPro" id="IPR025558">
    <property type="entry name" value="DUF4283"/>
</dbReference>
<gene>
    <name evidence="5" type="ORF">FSB_LOCUS13109</name>
</gene>
<feature type="domain" description="CCHC-type" evidence="3">
    <location>
        <begin position="209"/>
        <end position="222"/>
    </location>
</feature>
<dbReference type="InterPro" id="IPR005135">
    <property type="entry name" value="Endo/exonuclease/phosphatase"/>
</dbReference>
<dbReference type="GO" id="GO:0003824">
    <property type="term" value="F:catalytic activity"/>
    <property type="evidence" value="ECO:0007669"/>
    <property type="project" value="InterPro"/>
</dbReference>
<evidence type="ECO:0000256" key="1">
    <source>
        <dbReference type="PROSITE-ProRule" id="PRU00047"/>
    </source>
</evidence>
<name>A0A2N9F2M3_FAGSY</name>
<dbReference type="Pfam" id="PF14111">
    <property type="entry name" value="DUF4283"/>
    <property type="match status" value="1"/>
</dbReference>
<evidence type="ECO:0000256" key="2">
    <source>
        <dbReference type="SAM" id="MobiDB-lite"/>
    </source>
</evidence>
<reference evidence="5" key="1">
    <citation type="submission" date="2018-02" db="EMBL/GenBank/DDBJ databases">
        <authorList>
            <person name="Cohen D.B."/>
            <person name="Kent A.D."/>
        </authorList>
    </citation>
    <scope>NUCLEOTIDE SEQUENCE</scope>
</reference>
<keyword evidence="1" id="KW-0862">Zinc</keyword>
<dbReference type="SUPFAM" id="SSF56219">
    <property type="entry name" value="DNase I-like"/>
    <property type="match status" value="1"/>
</dbReference>
<dbReference type="Pfam" id="PF14392">
    <property type="entry name" value="zf-CCHC_4"/>
    <property type="match status" value="1"/>
</dbReference>
<sequence>MMTEELEEMCRRMKLSDHEKYRIRPRKEMVTKSRQEAQFSILFKLLSTKHFNGEAFSGTIRSLWASPGGLTIRAIEDNLFLAVFNRKDDMEKIFVKSPWTFDKKLVQMVRFVGDKQPAAVQFLYTAFWIRIFNLPIKSMSRELGMDIGQGIGNLVEVDVPEYGTGWGRFLRIRVEIDISKPLRRGSIIEFEEEDPFWADFRYEHLPIFCYRCGRIGHSSGECVEGRGTTEETRLGGDLFGPWLRVVPSKASTFRRPHSSFHTDEKDEGSSHSQHQETTVLAATMVQEPAGSQGLPTVDEGATSDQQILHTEPIQLHDADNVEHAANNVEHAADNVEHGLREGVKLSPTNLMDFRCDFESTGIGNSNRIMTILTTPEISLSDSTAAWGEVMNTNGDISVGGHVEDKLPNNMYVLDPPNDGPGVSVGLSKRSTWKKRARSNSNQAQESTTNRRVISIGKRSLSAVGVAEAGSLEEPCLKKRSIKGVVVGELHRLVMKEDPSIVFLMETRLLVRDLEFLRVRLGMSGCFGVNRIGFGGGLALLWNSSVKVYIRNYSTNHIDADVLQDNIGWRLTGFYGYPEVALRARSWDLLRHLGADMVEPWLVMGDFNEIVSLAESSGRNDRNLAQMAAFREALEVCSLHDLGFHGPEFTWSNRRGNRALVRVRLDRGVANFAWSSLFPNAHINHVIFSASDHMGLLANFSPTVDENPRRRHKLFRFEHSWLREEGCEEVVKEAWGMEQTGTAMYRLAQKIKFTRVLLLQWSQSKVRFTPRLIEDLKNKLLNLEMQPSDNYDGQEVNDVRRELNELLQKEEIHWRQRSRVAWLHDGDRNTKFFHACASQRKKTNTIVGLRDSNNIWQSDQSSIGVCAVDYFSHLFTSSHSYAISEVVQQVDTVVNPEMNASLLQPFLPEEVTHALFQMNPSKSPGPDGMTALFFQKFWNIVGTDVTTAVLDFLNSGRMLGSMNFTHIALIPKVKSPECMAQFRPISLCNVVYKIISKILVNRMKSILPQVISDSQSAFVPGRMITDNVMTAFEVVHYLKNLRVGKNAQMAAKLDMSKAYDRVEWDFLKEIFLKLGFHVRWVHLVMECVTSVSYAVKVNGEPKGHIKPSRGLRQGDPLSPYLFLICAEGLSALLRKAERDNLIQGVAICRGSPRISHLFFADDSVIFCRATNADCVALHNALSLYERASGQKVNGNKTALFFSPNTPHDTRTSITTLFGTSPTTHFEKYLGLPPVMGRSKKRAFNEIKDRVWRRLQGWKEKLLSQAGREVLIKAIIQAIPTYAMSCFKFPAGLCSDICSMANRFWWGQRQGERKIHWLSKHKLIKPKSEGGMGFRDIQLFNQALLARQGWRLLHNPHSLIHKLFKAKYFPHCNFLEATVHGNASFIWRSICDSKQVLINGMRWRVGSGEKIKIWKDPWLPCLSTYKVISPMNGFDEHATVDSLIIRESMCWNVPLLENIFLPRDVELIRQIPLSIRRPPDIRIWNGTKKGVLTVKSAYHFLRTQQTNVEASSSSLNQCGSNVWSSIWSAKVQPKVRMFLWRACRNILPTQTNLFDRGVSQTYSCKWCLEEAETSDHVLWQCEFAQRVWQASPISFPSSYDTRLSFGDLLSSCIHDLNHPSLELFFITAWELWCARNELFWNETNVTVDDICQKAACRLVEFLDVTA</sequence>
<dbReference type="Pfam" id="PF03372">
    <property type="entry name" value="Exo_endo_phos"/>
    <property type="match status" value="1"/>
</dbReference>
<dbReference type="CDD" id="cd01650">
    <property type="entry name" value="RT_nLTR_like"/>
    <property type="match status" value="1"/>
</dbReference>
<evidence type="ECO:0000259" key="4">
    <source>
        <dbReference type="PROSITE" id="PS50878"/>
    </source>
</evidence>
<evidence type="ECO:0000313" key="5">
    <source>
        <dbReference type="EMBL" id="SPC85227.1"/>
    </source>
</evidence>
<evidence type="ECO:0008006" key="6">
    <source>
        <dbReference type="Google" id="ProtNLM"/>
    </source>
</evidence>
<dbReference type="EMBL" id="OIVN01000768">
    <property type="protein sequence ID" value="SPC85227.1"/>
    <property type="molecule type" value="Genomic_DNA"/>
</dbReference>
<accession>A0A2N9F2M3</accession>
<proteinExistence type="predicted"/>
<dbReference type="PROSITE" id="PS50878">
    <property type="entry name" value="RT_POL"/>
    <property type="match status" value="1"/>
</dbReference>
<protein>
    <recommendedName>
        <fullName evidence="6">CCHC-type domain-containing protein</fullName>
    </recommendedName>
</protein>
<dbReference type="Pfam" id="PF13966">
    <property type="entry name" value="zf-RVT"/>
    <property type="match status" value="1"/>
</dbReference>
<feature type="domain" description="Reverse transcriptase" evidence="4">
    <location>
        <begin position="950"/>
        <end position="1232"/>
    </location>
</feature>
<dbReference type="GO" id="GO:0003676">
    <property type="term" value="F:nucleic acid binding"/>
    <property type="evidence" value="ECO:0007669"/>
    <property type="project" value="InterPro"/>
</dbReference>